<name>A0A834FL20_ORYME</name>
<evidence type="ECO:0000313" key="2">
    <source>
        <dbReference type="EMBL" id="KAF6735966.1"/>
    </source>
</evidence>
<gene>
    <name evidence="2" type="ORF">FQA47_020244</name>
</gene>
<dbReference type="AlphaFoldDB" id="A0A834FL20"/>
<comment type="caution">
    <text evidence="2">The sequence shown here is derived from an EMBL/GenBank/DDBJ whole genome shotgun (WGS) entry which is preliminary data.</text>
</comment>
<protein>
    <submittedName>
        <fullName evidence="2">Uncharacterized protein</fullName>
    </submittedName>
</protein>
<organism evidence="2 3">
    <name type="scientific">Oryzias melastigma</name>
    <name type="common">Marine medaka</name>
    <dbReference type="NCBI Taxonomy" id="30732"/>
    <lineage>
        <taxon>Eukaryota</taxon>
        <taxon>Metazoa</taxon>
        <taxon>Chordata</taxon>
        <taxon>Craniata</taxon>
        <taxon>Vertebrata</taxon>
        <taxon>Euteleostomi</taxon>
        <taxon>Actinopterygii</taxon>
        <taxon>Neopterygii</taxon>
        <taxon>Teleostei</taxon>
        <taxon>Neoteleostei</taxon>
        <taxon>Acanthomorphata</taxon>
        <taxon>Ovalentaria</taxon>
        <taxon>Atherinomorphae</taxon>
        <taxon>Beloniformes</taxon>
        <taxon>Adrianichthyidae</taxon>
        <taxon>Oryziinae</taxon>
        <taxon>Oryzias</taxon>
    </lineage>
</organism>
<sequence length="194" mass="20719">MAAMQRRTCQVQLQALKEPSFRQANQSEALRQTPSSNSPPIRAAVSACGAAWFVPVSSVRYDSEERFHPAAASTTKRSRHAREVTVDAGGSAQTWTVDERGGSAPRRQSSVGLAVVSVLFDGPGLLPSAEALRQLNSRFSGPAAPALGQTEGQPNINDQSVPVSVTPSVHESGRFFSQLSMPDLIPVLVIQINQ</sequence>
<dbReference type="EMBL" id="WKFB01000098">
    <property type="protein sequence ID" value="KAF6735966.1"/>
    <property type="molecule type" value="Genomic_DNA"/>
</dbReference>
<proteinExistence type="predicted"/>
<evidence type="ECO:0000256" key="1">
    <source>
        <dbReference type="SAM" id="MobiDB-lite"/>
    </source>
</evidence>
<feature type="region of interest" description="Disordered" evidence="1">
    <location>
        <begin position="20"/>
        <end position="41"/>
    </location>
</feature>
<dbReference type="Proteomes" id="UP000646548">
    <property type="component" value="Unassembled WGS sequence"/>
</dbReference>
<accession>A0A834FL20</accession>
<reference evidence="2" key="1">
    <citation type="journal article" name="BMC Genomics">
        <title>Long-read sequencing and de novo genome assembly of marine medaka (Oryzias melastigma).</title>
        <authorList>
            <person name="Liang P."/>
            <person name="Saqib H.S.A."/>
            <person name="Ni X."/>
            <person name="Shen Y."/>
        </authorList>
    </citation>
    <scope>NUCLEOTIDE SEQUENCE</scope>
    <source>
        <strain evidence="2">Bigg-433</strain>
    </source>
</reference>
<evidence type="ECO:0000313" key="3">
    <source>
        <dbReference type="Proteomes" id="UP000646548"/>
    </source>
</evidence>
<feature type="region of interest" description="Disordered" evidence="1">
    <location>
        <begin position="70"/>
        <end position="106"/>
    </location>
</feature>
<feature type="compositionally biased region" description="Polar residues" evidence="1">
    <location>
        <begin position="22"/>
        <end position="39"/>
    </location>
</feature>